<dbReference type="AlphaFoldDB" id="A0A1A9B9F2"/>
<organism evidence="7 8">
    <name type="scientific">Micromonospora sediminicola</name>
    <dbReference type="NCBI Taxonomy" id="946078"/>
    <lineage>
        <taxon>Bacteria</taxon>
        <taxon>Bacillati</taxon>
        <taxon>Actinomycetota</taxon>
        <taxon>Actinomycetes</taxon>
        <taxon>Micromonosporales</taxon>
        <taxon>Micromonosporaceae</taxon>
        <taxon>Micromonospora</taxon>
    </lineage>
</organism>
<protein>
    <submittedName>
        <fullName evidence="7">Threonine kinase</fullName>
    </submittedName>
</protein>
<feature type="domain" description="GHMP kinase N-terminal" evidence="6">
    <location>
        <begin position="83"/>
        <end position="146"/>
    </location>
</feature>
<evidence type="ECO:0000256" key="1">
    <source>
        <dbReference type="ARBA" id="ARBA00022679"/>
    </source>
</evidence>
<dbReference type="InterPro" id="IPR020568">
    <property type="entry name" value="Ribosomal_Su5_D2-typ_SF"/>
</dbReference>
<dbReference type="PANTHER" id="PTHR43527:SF1">
    <property type="entry name" value="L-THREONINE KINASE"/>
    <property type="match status" value="1"/>
</dbReference>
<proteinExistence type="predicted"/>
<evidence type="ECO:0000313" key="8">
    <source>
        <dbReference type="Proteomes" id="UP000199558"/>
    </source>
</evidence>
<evidence type="ECO:0000256" key="2">
    <source>
        <dbReference type="ARBA" id="ARBA00022741"/>
    </source>
</evidence>
<sequence>MTPIRQLVGHPRRGTSRVGVGTAHGTFGELLQGALPGPGEADGEGRFLVTLPVARWSSARFELQAPGTGLTVSPSHKTKATALATALLTELGHPVAGSLVLTSTIPEGKGLASSSADLVATARAVTAVLERSVPARRLGAMLAAIEPTDGVMYPGVVAFDHRRGAHLRTLGHLPALQVVAVDQGGQVDTVAFNRRCAAYGASERRHYERLLGELARAVAAGDLAAVGAVSTESAALNQSRMPNRNFVALRDICRLVGGLGLVACHSGTMIGILLDPRHSGYRSQLSEAVHLAEGLSGAIHLYRTLAA</sequence>
<dbReference type="InterPro" id="IPR014721">
    <property type="entry name" value="Ribsml_uS5_D2-typ_fold_subgr"/>
</dbReference>
<evidence type="ECO:0000259" key="6">
    <source>
        <dbReference type="Pfam" id="PF00288"/>
    </source>
</evidence>
<keyword evidence="1" id="KW-0808">Transferase</keyword>
<keyword evidence="4" id="KW-0067">ATP-binding</keyword>
<dbReference type="Proteomes" id="UP000199558">
    <property type="component" value="Unassembled WGS sequence"/>
</dbReference>
<dbReference type="GO" id="GO:0016301">
    <property type="term" value="F:kinase activity"/>
    <property type="evidence" value="ECO:0007669"/>
    <property type="project" value="UniProtKB-KW"/>
</dbReference>
<dbReference type="STRING" id="946078.GA0070622_2706"/>
<evidence type="ECO:0000256" key="4">
    <source>
        <dbReference type="ARBA" id="ARBA00022840"/>
    </source>
</evidence>
<dbReference type="InterPro" id="IPR006204">
    <property type="entry name" value="GHMP_kinase_N_dom"/>
</dbReference>
<dbReference type="EMBL" id="FLRH01000003">
    <property type="protein sequence ID" value="SBT65701.1"/>
    <property type="molecule type" value="Genomic_DNA"/>
</dbReference>
<evidence type="ECO:0000313" key="7">
    <source>
        <dbReference type="EMBL" id="SBT65701.1"/>
    </source>
</evidence>
<feature type="region of interest" description="Disordered" evidence="5">
    <location>
        <begin position="1"/>
        <end position="21"/>
    </location>
</feature>
<keyword evidence="8" id="KW-1185">Reference proteome</keyword>
<dbReference type="OrthoDB" id="4548147at2"/>
<dbReference type="Pfam" id="PF00288">
    <property type="entry name" value="GHMP_kinases_N"/>
    <property type="match status" value="1"/>
</dbReference>
<accession>A0A1A9B9F2</accession>
<keyword evidence="2" id="KW-0547">Nucleotide-binding</keyword>
<keyword evidence="3 7" id="KW-0418">Kinase</keyword>
<dbReference type="GO" id="GO:0005524">
    <property type="term" value="F:ATP binding"/>
    <property type="evidence" value="ECO:0007669"/>
    <property type="project" value="UniProtKB-KW"/>
</dbReference>
<evidence type="ECO:0000256" key="3">
    <source>
        <dbReference type="ARBA" id="ARBA00022777"/>
    </source>
</evidence>
<dbReference type="PANTHER" id="PTHR43527">
    <property type="entry name" value="4-DIPHOSPHOCYTIDYL-2-C-METHYL-D-ERYTHRITOL KINASE, CHLOROPLASTIC"/>
    <property type="match status" value="1"/>
</dbReference>
<dbReference type="Gene3D" id="3.30.230.10">
    <property type="match status" value="1"/>
</dbReference>
<dbReference type="SUPFAM" id="SSF54211">
    <property type="entry name" value="Ribosomal protein S5 domain 2-like"/>
    <property type="match status" value="1"/>
</dbReference>
<name>A0A1A9B9F2_9ACTN</name>
<dbReference type="InterPro" id="IPR012363">
    <property type="entry name" value="PduX"/>
</dbReference>
<dbReference type="PIRSF" id="PIRSF033887">
    <property type="entry name" value="PduX"/>
    <property type="match status" value="1"/>
</dbReference>
<evidence type="ECO:0000256" key="5">
    <source>
        <dbReference type="SAM" id="MobiDB-lite"/>
    </source>
</evidence>
<reference evidence="8" key="1">
    <citation type="submission" date="2016-06" db="EMBL/GenBank/DDBJ databases">
        <authorList>
            <person name="Varghese N."/>
            <person name="Submissions Spin"/>
        </authorList>
    </citation>
    <scope>NUCLEOTIDE SEQUENCE [LARGE SCALE GENOMIC DNA]</scope>
    <source>
        <strain evidence="8">DSM 45794</strain>
    </source>
</reference>
<gene>
    <name evidence="7" type="ORF">GA0070622_2706</name>
</gene>